<dbReference type="AlphaFoldDB" id="A0A182ZZS9"/>
<reference evidence="1" key="1">
    <citation type="submission" date="2016-06" db="UniProtKB">
        <authorList>
            <consortium name="WormBaseParasite"/>
        </authorList>
    </citation>
    <scope>IDENTIFICATION</scope>
</reference>
<evidence type="ECO:0000313" key="1">
    <source>
        <dbReference type="WBParaSite" id="ECPE_0000021301-mRNA-1"/>
    </source>
</evidence>
<accession>A0A182ZZS9</accession>
<proteinExistence type="predicted"/>
<name>A0A182ZZS9_9TREM</name>
<organism evidence="1">
    <name type="scientific">Echinostoma caproni</name>
    <dbReference type="NCBI Taxonomy" id="27848"/>
    <lineage>
        <taxon>Eukaryota</taxon>
        <taxon>Metazoa</taxon>
        <taxon>Spiralia</taxon>
        <taxon>Lophotrochozoa</taxon>
        <taxon>Platyhelminthes</taxon>
        <taxon>Trematoda</taxon>
        <taxon>Digenea</taxon>
        <taxon>Plagiorchiida</taxon>
        <taxon>Echinostomata</taxon>
        <taxon>Echinostomatoidea</taxon>
        <taxon>Echinostomatidae</taxon>
        <taxon>Echinostoma</taxon>
    </lineage>
</organism>
<dbReference type="WBParaSite" id="ECPE_0000021301-mRNA-1">
    <property type="protein sequence ID" value="ECPE_0000021301-mRNA-1"/>
    <property type="gene ID" value="ECPE_0000021301"/>
</dbReference>
<protein>
    <submittedName>
        <fullName evidence="1">Carotenoid isomerase</fullName>
    </submittedName>
</protein>
<sequence>LGTTPDYCILPLCSGFVWFGRDEGLGSSPAVDNLAPEMVVGHAVSTVLTTYVRVPDQVVDYTPCLTYKVF</sequence>